<protein>
    <recommendedName>
        <fullName evidence="5">Leucine-rich repeat-containing protein 72</fullName>
    </recommendedName>
</protein>
<dbReference type="AlphaFoldDB" id="A0AAV2H782"/>
<dbReference type="PANTHER" id="PTHR46759:SF1">
    <property type="entry name" value="LEUCINE-RICH REPEAT-CONTAINING PROTEIN 72"/>
    <property type="match status" value="1"/>
</dbReference>
<dbReference type="EMBL" id="CAXITT010000051">
    <property type="protein sequence ID" value="CAL1529579.1"/>
    <property type="molecule type" value="Genomic_DNA"/>
</dbReference>
<keyword evidence="2" id="KW-0677">Repeat</keyword>
<dbReference type="Pfam" id="PF14580">
    <property type="entry name" value="LRR_9"/>
    <property type="match status" value="1"/>
</dbReference>
<evidence type="ECO:0000256" key="2">
    <source>
        <dbReference type="ARBA" id="ARBA00022737"/>
    </source>
</evidence>
<organism evidence="3 4">
    <name type="scientific">Lymnaea stagnalis</name>
    <name type="common">Great pond snail</name>
    <name type="synonym">Helix stagnalis</name>
    <dbReference type="NCBI Taxonomy" id="6523"/>
    <lineage>
        <taxon>Eukaryota</taxon>
        <taxon>Metazoa</taxon>
        <taxon>Spiralia</taxon>
        <taxon>Lophotrochozoa</taxon>
        <taxon>Mollusca</taxon>
        <taxon>Gastropoda</taxon>
        <taxon>Heterobranchia</taxon>
        <taxon>Euthyneura</taxon>
        <taxon>Panpulmonata</taxon>
        <taxon>Hygrophila</taxon>
        <taxon>Lymnaeoidea</taxon>
        <taxon>Lymnaeidae</taxon>
        <taxon>Lymnaea</taxon>
    </lineage>
</organism>
<evidence type="ECO:0000313" key="4">
    <source>
        <dbReference type="Proteomes" id="UP001497497"/>
    </source>
</evidence>
<dbReference type="SMART" id="SM00369">
    <property type="entry name" value="LRR_TYP"/>
    <property type="match status" value="3"/>
</dbReference>
<proteinExistence type="predicted"/>
<sequence length="268" mass="31238">MESSAEVLEIALIDRGIKRDKDVEELYLSNRNLVEIVNLNRFRNLKRLWLNGNKLERVKCFSTNFHLSELYLHDNQLRDIHGCLRHLTCLTVLTLQNNQLTKLDNIIEECDRMKSLSVLNLFNNPVAQEPGYRLFVIHCCPSLTLLDRAEVTKAEQVMSFQIYKQFENQVKDRIAFGRKSEGPPSLYYGWRPKQSSSSFRPVTAVVGTNNLRSNQTSESPDDAVNTRLLKKSLTIYSTFDWSKVPRLEERRKMEVPLRSAHILTYVYR</sequence>
<dbReference type="SUPFAM" id="SSF52075">
    <property type="entry name" value="Outer arm dynein light chain 1"/>
    <property type="match status" value="1"/>
</dbReference>
<dbReference type="InterPro" id="IPR042655">
    <property type="entry name" value="LRC72"/>
</dbReference>
<keyword evidence="4" id="KW-1185">Reference proteome</keyword>
<dbReference type="PANTHER" id="PTHR46759">
    <property type="entry name" value="LEUCINE-RICH REPEAT-CONTAINING PROTEIN 72"/>
    <property type="match status" value="1"/>
</dbReference>
<dbReference type="InterPro" id="IPR032675">
    <property type="entry name" value="LRR_dom_sf"/>
</dbReference>
<reference evidence="3 4" key="1">
    <citation type="submission" date="2024-04" db="EMBL/GenBank/DDBJ databases">
        <authorList>
            <consortium name="Genoscope - CEA"/>
            <person name="William W."/>
        </authorList>
    </citation>
    <scope>NUCLEOTIDE SEQUENCE [LARGE SCALE GENOMIC DNA]</scope>
</reference>
<evidence type="ECO:0000313" key="3">
    <source>
        <dbReference type="EMBL" id="CAL1529579.1"/>
    </source>
</evidence>
<dbReference type="InterPro" id="IPR001611">
    <property type="entry name" value="Leu-rich_rpt"/>
</dbReference>
<dbReference type="Proteomes" id="UP001497497">
    <property type="component" value="Unassembled WGS sequence"/>
</dbReference>
<dbReference type="Gene3D" id="3.80.10.10">
    <property type="entry name" value="Ribonuclease Inhibitor"/>
    <property type="match status" value="1"/>
</dbReference>
<dbReference type="PROSITE" id="PS51450">
    <property type="entry name" value="LRR"/>
    <property type="match status" value="2"/>
</dbReference>
<dbReference type="InterPro" id="IPR003591">
    <property type="entry name" value="Leu-rich_rpt_typical-subtyp"/>
</dbReference>
<comment type="caution">
    <text evidence="3">The sequence shown here is derived from an EMBL/GenBank/DDBJ whole genome shotgun (WGS) entry which is preliminary data.</text>
</comment>
<evidence type="ECO:0008006" key="5">
    <source>
        <dbReference type="Google" id="ProtNLM"/>
    </source>
</evidence>
<accession>A0AAV2H782</accession>
<name>A0AAV2H782_LYMST</name>
<gene>
    <name evidence="3" type="ORF">GSLYS_00003734001</name>
</gene>
<keyword evidence="1" id="KW-0433">Leucine-rich repeat</keyword>
<evidence type="ECO:0000256" key="1">
    <source>
        <dbReference type="ARBA" id="ARBA00022614"/>
    </source>
</evidence>